<evidence type="ECO:0000313" key="2">
    <source>
        <dbReference type="Proteomes" id="UP000018426"/>
    </source>
</evidence>
<name>N8RA42_9GAMM</name>
<reference evidence="1 2" key="1">
    <citation type="submission" date="2013-02" db="EMBL/GenBank/DDBJ databases">
        <title>The Genome Sequence of Acinetobacter parvus NIPH 1103.</title>
        <authorList>
            <consortium name="The Broad Institute Genome Sequencing Platform"/>
            <consortium name="The Broad Institute Genome Sequencing Center for Infectious Disease"/>
            <person name="Cerqueira G."/>
            <person name="Feldgarden M."/>
            <person name="Courvalin P."/>
            <person name="Perichon B."/>
            <person name="Grillot-Courvalin C."/>
            <person name="Clermont D."/>
            <person name="Rocha E."/>
            <person name="Yoon E.-J."/>
            <person name="Nemec A."/>
            <person name="Walker B."/>
            <person name="Young S.K."/>
            <person name="Zeng Q."/>
            <person name="Gargeya S."/>
            <person name="Fitzgerald M."/>
            <person name="Haas B."/>
            <person name="Abouelleil A."/>
            <person name="Alvarado L."/>
            <person name="Arachchi H.M."/>
            <person name="Berlin A.M."/>
            <person name="Chapman S.B."/>
            <person name="Dewar J."/>
            <person name="Goldberg J."/>
            <person name="Griggs A."/>
            <person name="Gujja S."/>
            <person name="Hansen M."/>
            <person name="Howarth C."/>
            <person name="Imamovic A."/>
            <person name="Larimer J."/>
            <person name="McCowan C."/>
            <person name="Murphy C."/>
            <person name="Neiman D."/>
            <person name="Pearson M."/>
            <person name="Priest M."/>
            <person name="Roberts A."/>
            <person name="Saif S."/>
            <person name="Shea T."/>
            <person name="Sisk P."/>
            <person name="Sykes S."/>
            <person name="Wortman J."/>
            <person name="Nusbaum C."/>
            <person name="Birren B."/>
        </authorList>
    </citation>
    <scope>NUCLEOTIDE SEQUENCE [LARGE SCALE GENOMIC DNA]</scope>
    <source>
        <strain evidence="1 2">NIPH 1103</strain>
    </source>
</reference>
<dbReference type="PATRIC" id="fig|1217671.3.peg.2596"/>
<sequence>MKLIDNINNTLGNEIEENLNSKSRLKIAASYFSIYAFAALKKELEKIEELQFIFTSPTFVADNVTDKLKKEKREFCDPSARS</sequence>
<accession>N8RA42</accession>
<protein>
    <submittedName>
        <fullName evidence="1">Uncharacterized protein</fullName>
    </submittedName>
</protein>
<evidence type="ECO:0000313" key="1">
    <source>
        <dbReference type="EMBL" id="ENU32293.1"/>
    </source>
</evidence>
<organism evidence="1 2">
    <name type="scientific">Acinetobacter parvus NIPH 1103</name>
    <dbReference type="NCBI Taxonomy" id="1217671"/>
    <lineage>
        <taxon>Bacteria</taxon>
        <taxon>Pseudomonadati</taxon>
        <taxon>Pseudomonadota</taxon>
        <taxon>Gammaproteobacteria</taxon>
        <taxon>Moraxellales</taxon>
        <taxon>Moraxellaceae</taxon>
        <taxon>Acinetobacter</taxon>
    </lineage>
</organism>
<dbReference type="AlphaFoldDB" id="N8RA42"/>
<gene>
    <name evidence="1" type="ORF">F989_02642</name>
</gene>
<comment type="caution">
    <text evidence="1">The sequence shown here is derived from an EMBL/GenBank/DDBJ whole genome shotgun (WGS) entry which is preliminary data.</text>
</comment>
<dbReference type="Proteomes" id="UP000018426">
    <property type="component" value="Unassembled WGS sequence"/>
</dbReference>
<dbReference type="EMBL" id="APOL01000043">
    <property type="protein sequence ID" value="ENU32293.1"/>
    <property type="molecule type" value="Genomic_DNA"/>
</dbReference>
<dbReference type="HOGENOM" id="CLU_201061_0_0_6"/>
<proteinExistence type="predicted"/>